<dbReference type="InterPro" id="IPR003959">
    <property type="entry name" value="ATPase_AAA_core"/>
</dbReference>
<dbReference type="InterPro" id="IPR027417">
    <property type="entry name" value="P-loop_NTPase"/>
</dbReference>
<dbReference type="InterPro" id="IPR050304">
    <property type="entry name" value="MT-severing_AAA_ATPase"/>
</dbReference>
<organism evidence="5 6">
    <name type="scientific">Quercus lobata</name>
    <name type="common">Valley oak</name>
    <dbReference type="NCBI Taxonomy" id="97700"/>
    <lineage>
        <taxon>Eukaryota</taxon>
        <taxon>Viridiplantae</taxon>
        <taxon>Streptophyta</taxon>
        <taxon>Embryophyta</taxon>
        <taxon>Tracheophyta</taxon>
        <taxon>Spermatophyta</taxon>
        <taxon>Magnoliopsida</taxon>
        <taxon>eudicotyledons</taxon>
        <taxon>Gunneridae</taxon>
        <taxon>Pentapetalae</taxon>
        <taxon>rosids</taxon>
        <taxon>fabids</taxon>
        <taxon>Fagales</taxon>
        <taxon>Fagaceae</taxon>
        <taxon>Quercus</taxon>
    </lineage>
</organism>
<dbReference type="PANTHER" id="PTHR23074">
    <property type="entry name" value="AAA DOMAIN-CONTAINING"/>
    <property type="match status" value="1"/>
</dbReference>
<accession>A0A7N2LK20</accession>
<evidence type="ECO:0000259" key="4">
    <source>
        <dbReference type="Pfam" id="PF09336"/>
    </source>
</evidence>
<dbReference type="GO" id="GO:0007033">
    <property type="term" value="P:vacuole organization"/>
    <property type="evidence" value="ECO:0007669"/>
    <property type="project" value="TreeGrafter"/>
</dbReference>
<reference evidence="5" key="2">
    <citation type="submission" date="2021-01" db="UniProtKB">
        <authorList>
            <consortium name="EnsemblPlants"/>
        </authorList>
    </citation>
    <scope>IDENTIFICATION</scope>
</reference>
<dbReference type="InterPro" id="IPR015415">
    <property type="entry name" value="Spast_Vps4_C"/>
</dbReference>
<evidence type="ECO:0000313" key="5">
    <source>
        <dbReference type="EnsemblPlants" id="QL04p086417:mrna"/>
    </source>
</evidence>
<keyword evidence="2" id="KW-0067">ATP-binding</keyword>
<feature type="domain" description="ATPase AAA-type core" evidence="3">
    <location>
        <begin position="4"/>
        <end position="46"/>
    </location>
</feature>
<dbReference type="GO" id="GO:0016197">
    <property type="term" value="P:endosomal transport"/>
    <property type="evidence" value="ECO:0007669"/>
    <property type="project" value="TreeGrafter"/>
</dbReference>
<dbReference type="Pfam" id="PF09336">
    <property type="entry name" value="Vps4_C"/>
    <property type="match status" value="1"/>
</dbReference>
<dbReference type="Pfam" id="PF00004">
    <property type="entry name" value="AAA"/>
    <property type="match status" value="1"/>
</dbReference>
<protein>
    <recommendedName>
        <fullName evidence="7">ATPase AAA-type core domain-containing protein</fullName>
    </recommendedName>
</protein>
<dbReference type="GO" id="GO:0005524">
    <property type="term" value="F:ATP binding"/>
    <property type="evidence" value="ECO:0007669"/>
    <property type="project" value="UniProtKB-KW"/>
</dbReference>
<keyword evidence="6" id="KW-1185">Reference proteome</keyword>
<evidence type="ECO:0000313" key="6">
    <source>
        <dbReference type="Proteomes" id="UP000594261"/>
    </source>
</evidence>
<evidence type="ECO:0000256" key="2">
    <source>
        <dbReference type="ARBA" id="ARBA00022840"/>
    </source>
</evidence>
<dbReference type="Gene3D" id="1.10.8.60">
    <property type="match status" value="1"/>
</dbReference>
<reference evidence="5 6" key="1">
    <citation type="journal article" date="2016" name="G3 (Bethesda)">
        <title>First Draft Assembly and Annotation of the Genome of a California Endemic Oak Quercus lobata Nee (Fagaceae).</title>
        <authorList>
            <person name="Sork V.L."/>
            <person name="Fitz-Gibbon S.T."/>
            <person name="Puiu D."/>
            <person name="Crepeau M."/>
            <person name="Gugger P.F."/>
            <person name="Sherman R."/>
            <person name="Stevens K."/>
            <person name="Langley C.H."/>
            <person name="Pellegrini M."/>
            <person name="Salzberg S.L."/>
        </authorList>
    </citation>
    <scope>NUCLEOTIDE SEQUENCE [LARGE SCALE GENOMIC DNA]</scope>
    <source>
        <strain evidence="5 6">cv. SW786</strain>
    </source>
</reference>
<evidence type="ECO:0000259" key="3">
    <source>
        <dbReference type="Pfam" id="PF00004"/>
    </source>
</evidence>
<name>A0A7N2LK20_QUELO</name>
<dbReference type="SUPFAM" id="SSF52540">
    <property type="entry name" value="P-loop containing nucleoside triphosphate hydrolases"/>
    <property type="match status" value="1"/>
</dbReference>
<evidence type="ECO:0000256" key="1">
    <source>
        <dbReference type="ARBA" id="ARBA00022741"/>
    </source>
</evidence>
<dbReference type="Gene3D" id="3.40.50.300">
    <property type="entry name" value="P-loop containing nucleotide triphosphate hydrolases"/>
    <property type="match status" value="1"/>
</dbReference>
<sequence>MEIFFNTFQVVSNDAKNVLVLAATNTPYAVDMAMRRHFDKRIYIPLPFSKAREQIFKVLQFRNAMHLENQSNLPSNTKADFDNVLATQKPTVSVADLKVYEKFTKEYGLYD</sequence>
<dbReference type="EMBL" id="LRBV02000004">
    <property type="status" value="NOT_ANNOTATED_CDS"/>
    <property type="molecule type" value="Genomic_DNA"/>
</dbReference>
<dbReference type="AlphaFoldDB" id="A0A7N2LK20"/>
<dbReference type="InParanoid" id="A0A7N2LK20"/>
<dbReference type="PANTHER" id="PTHR23074:SF159">
    <property type="entry name" value="PROTEIN SUPPRESSOR OF K(+) TRANSPORT GROWTH DEFECT 1"/>
    <property type="match status" value="1"/>
</dbReference>
<dbReference type="Proteomes" id="UP000594261">
    <property type="component" value="Chromosome 4"/>
</dbReference>
<dbReference type="Gramene" id="QL04p086417:mrna">
    <property type="protein sequence ID" value="QL04p086417:mrna"/>
    <property type="gene ID" value="QL04p086417"/>
</dbReference>
<keyword evidence="1" id="KW-0547">Nucleotide-binding</keyword>
<dbReference type="EnsemblPlants" id="QL04p086417:mrna">
    <property type="protein sequence ID" value="QL04p086417:mrna"/>
    <property type="gene ID" value="QL04p086417"/>
</dbReference>
<proteinExistence type="predicted"/>
<dbReference type="GO" id="GO:0016887">
    <property type="term" value="F:ATP hydrolysis activity"/>
    <property type="evidence" value="ECO:0007669"/>
    <property type="project" value="InterPro"/>
</dbReference>
<evidence type="ECO:0008006" key="7">
    <source>
        <dbReference type="Google" id="ProtNLM"/>
    </source>
</evidence>
<feature type="domain" description="Spastin/Vps4 C-terminal" evidence="4">
    <location>
        <begin position="72"/>
        <end position="108"/>
    </location>
</feature>